<sequence length="499" mass="53403">MTEPTSGDGARERWEMILRQVLGEEGAREAMSALEASGFDPAQMAGAANLPTDPAAIQAMMMQMQRMMASGGDASVNWQVAHDLARQVAHTGGDPSVTHEHARRVTSALSVADLWLDAATDMPAAATPRSAWSRAQWVEATMPTWKRVTGPVLDSVAETLTTMLAEGGITPDMGAMGLPELPQMPGMPGGAGLPGMPGLNPATMLRQFASMVFGMQVGQAAGTLAREAFGTSDPGLPLVEEPATALVWANVAEFAEGLDASESEVLHMLAVREVAHVRLYAHVPWLRAHILGLVEEYARGIDLDLQAMEEAIREIDPSDPEALRRAMSGGVFQASTTPEQKAALERLETALALVEGWVEHVSAQAVAPHLTHAIPLREMLRRRRAAGGSAEQVFATLVGLHLRPRRAREAATLWATLEAEGGWELRDSLWAHPDLLPDGDDLDVPKEFSARRRATAQGEADLDAALAEILGGADRASDAPPDEGTGEQDRTVQPPEDER</sequence>
<dbReference type="PANTHER" id="PTHR39420">
    <property type="match status" value="1"/>
</dbReference>
<evidence type="ECO:0000313" key="3">
    <source>
        <dbReference type="Proteomes" id="UP000224915"/>
    </source>
</evidence>
<evidence type="ECO:0000313" key="2">
    <source>
        <dbReference type="EMBL" id="PFG19140.1"/>
    </source>
</evidence>
<keyword evidence="3" id="KW-1185">Reference proteome</keyword>
<proteinExistence type="predicted"/>
<dbReference type="SUPFAM" id="SSF55486">
    <property type="entry name" value="Metalloproteases ('zincins'), catalytic domain"/>
    <property type="match status" value="1"/>
</dbReference>
<reference evidence="2 3" key="1">
    <citation type="submission" date="2017-10" db="EMBL/GenBank/DDBJ databases">
        <title>Sequencing the genomes of 1000 actinobacteria strains.</title>
        <authorList>
            <person name="Klenk H.-P."/>
        </authorList>
    </citation>
    <scope>NUCLEOTIDE SEQUENCE [LARGE SCALE GENOMIC DNA]</scope>
    <source>
        <strain evidence="2 3">DSM 21801</strain>
    </source>
</reference>
<dbReference type="Pfam" id="PF10103">
    <property type="entry name" value="Zincin_2"/>
    <property type="match status" value="1"/>
</dbReference>
<dbReference type="EMBL" id="PDJD01000001">
    <property type="protein sequence ID" value="PFG19140.1"/>
    <property type="molecule type" value="Genomic_DNA"/>
</dbReference>
<accession>A0A2A9CZW4</accession>
<dbReference type="PANTHER" id="PTHR39420:SF2">
    <property type="entry name" value="HYDROLASE"/>
    <property type="match status" value="1"/>
</dbReference>
<dbReference type="Gene3D" id="1.20.150.30">
    <property type="entry name" value="Zincin-like metallopeptidase, N-terminal domain"/>
    <property type="match status" value="1"/>
</dbReference>
<dbReference type="InterPro" id="IPR018766">
    <property type="entry name" value="Zinicin_2"/>
</dbReference>
<dbReference type="OrthoDB" id="8478472at2"/>
<dbReference type="NCBIfam" id="TIGR03624">
    <property type="entry name" value="putative hydrolase"/>
    <property type="match status" value="1"/>
</dbReference>
<evidence type="ECO:0000256" key="1">
    <source>
        <dbReference type="SAM" id="MobiDB-lite"/>
    </source>
</evidence>
<dbReference type="AlphaFoldDB" id="A0A2A9CZW4"/>
<comment type="caution">
    <text evidence="2">The sequence shown here is derived from an EMBL/GenBank/DDBJ whole genome shotgun (WGS) entry which is preliminary data.</text>
</comment>
<dbReference type="RefSeq" id="WP_098468314.1">
    <property type="nucleotide sequence ID" value="NZ_PDJD01000001.1"/>
</dbReference>
<dbReference type="Proteomes" id="UP000224915">
    <property type="component" value="Unassembled WGS sequence"/>
</dbReference>
<feature type="region of interest" description="Disordered" evidence="1">
    <location>
        <begin position="470"/>
        <end position="499"/>
    </location>
</feature>
<dbReference type="GO" id="GO:0016787">
    <property type="term" value="F:hydrolase activity"/>
    <property type="evidence" value="ECO:0007669"/>
    <property type="project" value="UniProtKB-KW"/>
</dbReference>
<name>A0A2A9CZW4_9MICO</name>
<gene>
    <name evidence="2" type="ORF">ATL40_0696</name>
</gene>
<keyword evidence="2" id="KW-0378">Hydrolase</keyword>
<organism evidence="2 3">
    <name type="scientific">Serinibacter salmoneus</name>
    <dbReference type="NCBI Taxonomy" id="556530"/>
    <lineage>
        <taxon>Bacteria</taxon>
        <taxon>Bacillati</taxon>
        <taxon>Actinomycetota</taxon>
        <taxon>Actinomycetes</taxon>
        <taxon>Micrococcales</taxon>
        <taxon>Beutenbergiaceae</taxon>
        <taxon>Serinibacter</taxon>
    </lineage>
</organism>
<protein>
    <submittedName>
        <fullName evidence="2">Putative hydrolase</fullName>
    </submittedName>
</protein>
<dbReference type="InterPro" id="IPR042271">
    <property type="entry name" value="Zinicin_2_N"/>
</dbReference>